<comment type="caution">
    <text evidence="1">The sequence shown here is derived from an EMBL/GenBank/DDBJ whole genome shotgun (WGS) entry which is preliminary data.</text>
</comment>
<dbReference type="InterPro" id="IPR015422">
    <property type="entry name" value="PyrdxlP-dep_Trfase_small"/>
</dbReference>
<dbReference type="AlphaFoldDB" id="A0A0F9FZ12"/>
<reference evidence="1" key="1">
    <citation type="journal article" date="2015" name="Nature">
        <title>Complex archaea that bridge the gap between prokaryotes and eukaryotes.</title>
        <authorList>
            <person name="Spang A."/>
            <person name="Saw J.H."/>
            <person name="Jorgensen S.L."/>
            <person name="Zaremba-Niedzwiedzka K."/>
            <person name="Martijn J."/>
            <person name="Lind A.E."/>
            <person name="van Eijk R."/>
            <person name="Schleper C."/>
            <person name="Guy L."/>
            <person name="Ettema T.J."/>
        </authorList>
    </citation>
    <scope>NUCLEOTIDE SEQUENCE</scope>
</reference>
<proteinExistence type="predicted"/>
<organism evidence="1">
    <name type="scientific">marine sediment metagenome</name>
    <dbReference type="NCBI Taxonomy" id="412755"/>
    <lineage>
        <taxon>unclassified sequences</taxon>
        <taxon>metagenomes</taxon>
        <taxon>ecological metagenomes</taxon>
    </lineage>
</organism>
<feature type="non-terminal residue" evidence="1">
    <location>
        <position position="1"/>
    </location>
</feature>
<evidence type="ECO:0000313" key="1">
    <source>
        <dbReference type="EMBL" id="KKL83496.1"/>
    </source>
</evidence>
<name>A0A0F9FZ12_9ZZZZ</name>
<accession>A0A0F9FZ12</accession>
<dbReference type="Gene3D" id="3.90.1150.10">
    <property type="entry name" value="Aspartate Aminotransferase, domain 1"/>
    <property type="match status" value="1"/>
</dbReference>
<protein>
    <submittedName>
        <fullName evidence="1">Uncharacterized protein</fullName>
    </submittedName>
</protein>
<gene>
    <name evidence="1" type="ORF">LCGC14_1974130</name>
</gene>
<sequence>LGYADTFDVITAIAAIEMVLKGLGHNVKLGSGVARAQELLMVQ</sequence>
<dbReference type="EMBL" id="LAZR01021966">
    <property type="protein sequence ID" value="KKL83496.1"/>
    <property type="molecule type" value="Genomic_DNA"/>
</dbReference>